<dbReference type="PANTHER" id="PTHR33570:SF10">
    <property type="entry name" value="GAMMA-CARBOXYMUCONOLACTONE DECARBOXYLASE"/>
    <property type="match status" value="1"/>
</dbReference>
<dbReference type="Pfam" id="PF02627">
    <property type="entry name" value="CMD"/>
    <property type="match status" value="1"/>
</dbReference>
<dbReference type="Proteomes" id="UP000261325">
    <property type="component" value="Unassembled WGS sequence"/>
</dbReference>
<evidence type="ECO:0000313" key="3">
    <source>
        <dbReference type="Proteomes" id="UP000261325"/>
    </source>
</evidence>
<dbReference type="AlphaFoldDB" id="A0A350RT99"/>
<dbReference type="EMBL" id="DLYI01000007">
    <property type="protein sequence ID" value="HAC26344.1"/>
    <property type="molecule type" value="Genomic_DNA"/>
</dbReference>
<dbReference type="Gene3D" id="1.20.1290.10">
    <property type="entry name" value="AhpD-like"/>
    <property type="match status" value="1"/>
</dbReference>
<reference evidence="2 3" key="1">
    <citation type="journal article" date="2018" name="Nat. Biotechnol.">
        <title>A standardized bacterial taxonomy based on genome phylogeny substantially revises the tree of life.</title>
        <authorList>
            <person name="Parks D.H."/>
            <person name="Chuvochina M."/>
            <person name="Waite D.W."/>
            <person name="Rinke C."/>
            <person name="Skarshewski A."/>
            <person name="Chaumeil P.A."/>
            <person name="Hugenholtz P."/>
        </authorList>
    </citation>
    <scope>NUCLEOTIDE SEQUENCE [LARGE SCALE GENOMIC DNA]</scope>
    <source>
        <strain evidence="2">UBA9049</strain>
    </source>
</reference>
<dbReference type="PANTHER" id="PTHR33570">
    <property type="entry name" value="4-CARBOXYMUCONOLACTONE DECARBOXYLASE FAMILY PROTEIN"/>
    <property type="match status" value="1"/>
</dbReference>
<dbReference type="GO" id="GO:0051920">
    <property type="term" value="F:peroxiredoxin activity"/>
    <property type="evidence" value="ECO:0007669"/>
    <property type="project" value="InterPro"/>
</dbReference>
<evidence type="ECO:0000313" key="2">
    <source>
        <dbReference type="EMBL" id="HAC26344.1"/>
    </source>
</evidence>
<sequence>MSSPGSDRRTQALNLLESLDPAAPGKVAASLDEFHSEAVEILLGFSFADVVAREGLSLRTREMLTVAMLSAVGTAPGQLEFHMRAALHIGVTQEEIVEIVLQVAVYAGIPAAMNAITAAKLAFKEDRLGTQSHGATQGGEKNVR</sequence>
<evidence type="ECO:0000259" key="1">
    <source>
        <dbReference type="Pfam" id="PF02627"/>
    </source>
</evidence>
<protein>
    <submittedName>
        <fullName evidence="2">Carboxymuconolactone decarboxylase</fullName>
    </submittedName>
</protein>
<organism evidence="2 3">
    <name type="scientific">Marinobacter nauticus</name>
    <name type="common">Marinobacter hydrocarbonoclasticus</name>
    <name type="synonym">Marinobacter aquaeolei</name>
    <dbReference type="NCBI Taxonomy" id="2743"/>
    <lineage>
        <taxon>Bacteria</taxon>
        <taxon>Pseudomonadati</taxon>
        <taxon>Pseudomonadota</taxon>
        <taxon>Gammaproteobacteria</taxon>
        <taxon>Pseudomonadales</taxon>
        <taxon>Marinobacteraceae</taxon>
        <taxon>Marinobacter</taxon>
    </lineage>
</organism>
<comment type="caution">
    <text evidence="2">The sequence shown here is derived from an EMBL/GenBank/DDBJ whole genome shotgun (WGS) entry which is preliminary data.</text>
</comment>
<dbReference type="InterPro" id="IPR052512">
    <property type="entry name" value="4CMD/NDH-1_regulator"/>
</dbReference>
<dbReference type="InterPro" id="IPR003779">
    <property type="entry name" value="CMD-like"/>
</dbReference>
<dbReference type="RefSeq" id="WP_199452415.1">
    <property type="nucleotide sequence ID" value="NZ_CAXEXJ010000029.1"/>
</dbReference>
<accession>A0A350RT99</accession>
<feature type="domain" description="Carboxymuconolactone decarboxylase-like" evidence="1">
    <location>
        <begin position="39"/>
        <end position="120"/>
    </location>
</feature>
<dbReference type="InterPro" id="IPR029032">
    <property type="entry name" value="AhpD-like"/>
</dbReference>
<proteinExistence type="predicted"/>
<gene>
    <name evidence="2" type="ORF">DCF82_00735</name>
</gene>
<name>A0A350RT99_MARNT</name>
<dbReference type="SUPFAM" id="SSF69118">
    <property type="entry name" value="AhpD-like"/>
    <property type="match status" value="1"/>
</dbReference>